<dbReference type="GO" id="GO:0006814">
    <property type="term" value="P:sodium ion transport"/>
    <property type="evidence" value="ECO:0007669"/>
    <property type="project" value="UniProtKB-KW"/>
</dbReference>
<dbReference type="PANTHER" id="PTHR42985:SF40">
    <property type="entry name" value="LD47995P-RELATED"/>
    <property type="match status" value="1"/>
</dbReference>
<feature type="transmembrane region" description="Helical" evidence="12">
    <location>
        <begin position="6"/>
        <end position="25"/>
    </location>
</feature>
<comment type="subcellular location">
    <subcellularLocation>
        <location evidence="1">Cell membrane</location>
        <topology evidence="1">Multi-pass membrane protein</topology>
    </subcellularLocation>
</comment>
<dbReference type="PANTHER" id="PTHR42985">
    <property type="entry name" value="SODIUM-COUPLED MONOCARBOXYLATE TRANSPORTER"/>
    <property type="match status" value="1"/>
</dbReference>
<feature type="transmembrane region" description="Helical" evidence="12">
    <location>
        <begin position="242"/>
        <end position="259"/>
    </location>
</feature>
<evidence type="ECO:0000256" key="2">
    <source>
        <dbReference type="ARBA" id="ARBA00006434"/>
    </source>
</evidence>
<keyword evidence="3" id="KW-0813">Transport</keyword>
<feature type="transmembrane region" description="Helical" evidence="12">
    <location>
        <begin position="417"/>
        <end position="438"/>
    </location>
</feature>
<evidence type="ECO:0000256" key="1">
    <source>
        <dbReference type="ARBA" id="ARBA00004651"/>
    </source>
</evidence>
<evidence type="ECO:0000313" key="14">
    <source>
        <dbReference type="Proteomes" id="UP000078486"/>
    </source>
</evidence>
<dbReference type="GO" id="GO:0015293">
    <property type="term" value="F:symporter activity"/>
    <property type="evidence" value="ECO:0007669"/>
    <property type="project" value="TreeGrafter"/>
</dbReference>
<evidence type="ECO:0000256" key="12">
    <source>
        <dbReference type="SAM" id="Phobius"/>
    </source>
</evidence>
<keyword evidence="14" id="KW-1185">Reference proteome</keyword>
<evidence type="ECO:0000313" key="13">
    <source>
        <dbReference type="EMBL" id="OAM90536.1"/>
    </source>
</evidence>
<evidence type="ECO:0008006" key="15">
    <source>
        <dbReference type="Google" id="ProtNLM"/>
    </source>
</evidence>
<evidence type="ECO:0000256" key="5">
    <source>
        <dbReference type="ARBA" id="ARBA00022692"/>
    </source>
</evidence>
<dbReference type="GO" id="GO:0005886">
    <property type="term" value="C:plasma membrane"/>
    <property type="evidence" value="ECO:0007669"/>
    <property type="project" value="UniProtKB-SubCell"/>
</dbReference>
<feature type="transmembrane region" description="Helical" evidence="12">
    <location>
        <begin position="147"/>
        <end position="168"/>
    </location>
</feature>
<keyword evidence="6 12" id="KW-1133">Transmembrane helix</keyword>
<sequence length="522" mass="56605">MKLGLVDITILVIYFVSQIAIGLYVGRKNKSTDQYFLAGKSFSGVIIGISFIGSIISSSTFMAFPADAFKTAWLRFVPHLAFPVVTLLAAWFLVPFFRRGTITSAYQYLALRYGPSISTYAAVVFILMQLLRTSMIAYLLSLLVDEMTGWGFTLSLLLIVGATALYTVKGGLKAVIWTDVIQAFILLLGGIVCILFVFVHAPGGLGGFFSDAAAHHKFSFYDMDGSGQLVPTKWVAGFSDKSVLMLFLIGCISFLNLQFDQSTVQRWCSARTAADARRSMYVLGVGCVPVWGLFQFLGVCMFVFFLHHPDEVSRGVLSGLYKAERILPHFIMTHLSGGLAGLVIAGAFAAGMSTLSACINVSSMVAVNDIYTKYINQSAPDGTRLFLGKALSLAISALMIAGALIIYNMHMLTLTDFMLTAGVVFTIGIPSVFLAGMLTRRVDAAAVWPGVIIGMLFTAWILLGNSGRLPASLTLTMPSYYVSIFGNLLALGIALALSLFLKPRPRDLTNLTVWDQSGKPLE</sequence>
<dbReference type="Proteomes" id="UP000078486">
    <property type="component" value="Unassembled WGS sequence"/>
</dbReference>
<keyword evidence="10" id="KW-0739">Sodium transport</keyword>
<evidence type="ECO:0000256" key="7">
    <source>
        <dbReference type="ARBA" id="ARBA00023053"/>
    </source>
</evidence>
<evidence type="ECO:0000256" key="10">
    <source>
        <dbReference type="ARBA" id="ARBA00023201"/>
    </source>
</evidence>
<keyword evidence="9 12" id="KW-0472">Membrane</keyword>
<dbReference type="EMBL" id="LRRQ01000055">
    <property type="protein sequence ID" value="OAM90536.1"/>
    <property type="molecule type" value="Genomic_DNA"/>
</dbReference>
<feature type="transmembrane region" description="Helical" evidence="12">
    <location>
        <begin position="76"/>
        <end position="97"/>
    </location>
</feature>
<dbReference type="AlphaFoldDB" id="A0A178IN96"/>
<protein>
    <recommendedName>
        <fullName evidence="15">Sodium:solute symporter</fullName>
    </recommendedName>
</protein>
<feature type="transmembrane region" description="Helical" evidence="12">
    <location>
        <begin position="390"/>
        <end position="411"/>
    </location>
</feature>
<dbReference type="STRING" id="1184151.AW736_00435"/>
<proteinExistence type="inferred from homology"/>
<gene>
    <name evidence="13" type="ORF">AW736_00435</name>
</gene>
<reference evidence="13 14" key="1">
    <citation type="submission" date="2016-01" db="EMBL/GenBank/DDBJ databases">
        <title>High potential of lignocellulose degradation of a new Verrucomicrobia species.</title>
        <authorList>
            <person name="Wang Y."/>
            <person name="Shi Y."/>
            <person name="Qiu Z."/>
            <person name="Liu S."/>
            <person name="Yang H."/>
        </authorList>
    </citation>
    <scope>NUCLEOTIDE SEQUENCE [LARGE SCALE GENOMIC DNA]</scope>
    <source>
        <strain evidence="13 14">TSB47</strain>
    </source>
</reference>
<evidence type="ECO:0000256" key="3">
    <source>
        <dbReference type="ARBA" id="ARBA00022448"/>
    </source>
</evidence>
<dbReference type="Pfam" id="PF00474">
    <property type="entry name" value="SSF"/>
    <property type="match status" value="1"/>
</dbReference>
<dbReference type="RefSeq" id="WP_068768345.1">
    <property type="nucleotide sequence ID" value="NZ_CP109796.1"/>
</dbReference>
<dbReference type="Gene3D" id="1.20.1730.10">
    <property type="entry name" value="Sodium/glucose cotransporter"/>
    <property type="match status" value="1"/>
</dbReference>
<feature type="transmembrane region" description="Helical" evidence="12">
    <location>
        <begin position="37"/>
        <end position="56"/>
    </location>
</feature>
<keyword evidence="8" id="KW-0406">Ion transport</keyword>
<dbReference type="InterPro" id="IPR038377">
    <property type="entry name" value="Na/Glc_symporter_sf"/>
</dbReference>
<organism evidence="13 14">
    <name type="scientific">Termitidicoccus mucosus</name>
    <dbReference type="NCBI Taxonomy" id="1184151"/>
    <lineage>
        <taxon>Bacteria</taxon>
        <taxon>Pseudomonadati</taxon>
        <taxon>Verrucomicrobiota</taxon>
        <taxon>Opitutia</taxon>
        <taxon>Opitutales</taxon>
        <taxon>Opitutaceae</taxon>
        <taxon>Termitidicoccus</taxon>
    </lineage>
</organism>
<evidence type="ECO:0000256" key="8">
    <source>
        <dbReference type="ARBA" id="ARBA00023065"/>
    </source>
</evidence>
<keyword evidence="7" id="KW-0915">Sodium</keyword>
<feature type="transmembrane region" description="Helical" evidence="12">
    <location>
        <begin position="280"/>
        <end position="306"/>
    </location>
</feature>
<evidence type="ECO:0000256" key="4">
    <source>
        <dbReference type="ARBA" id="ARBA00022475"/>
    </source>
</evidence>
<comment type="caution">
    <text evidence="13">The sequence shown here is derived from an EMBL/GenBank/DDBJ whole genome shotgun (WGS) entry which is preliminary data.</text>
</comment>
<dbReference type="InterPro" id="IPR001734">
    <property type="entry name" value="Na/solute_symporter"/>
</dbReference>
<dbReference type="NCBIfam" id="TIGR00813">
    <property type="entry name" value="sss"/>
    <property type="match status" value="1"/>
</dbReference>
<evidence type="ECO:0000256" key="11">
    <source>
        <dbReference type="RuleBase" id="RU362091"/>
    </source>
</evidence>
<comment type="similarity">
    <text evidence="2 11">Belongs to the sodium:solute symporter (SSF) (TC 2.A.21) family.</text>
</comment>
<accession>A0A178IN96</accession>
<dbReference type="OrthoDB" id="9810181at2"/>
<feature type="transmembrane region" description="Helical" evidence="12">
    <location>
        <begin position="445"/>
        <end position="463"/>
    </location>
</feature>
<feature type="transmembrane region" description="Helical" evidence="12">
    <location>
        <begin position="117"/>
        <end position="141"/>
    </location>
</feature>
<keyword evidence="5 12" id="KW-0812">Transmembrane</keyword>
<keyword evidence="4" id="KW-1003">Cell membrane</keyword>
<evidence type="ECO:0000256" key="6">
    <source>
        <dbReference type="ARBA" id="ARBA00022989"/>
    </source>
</evidence>
<evidence type="ECO:0000256" key="9">
    <source>
        <dbReference type="ARBA" id="ARBA00023136"/>
    </source>
</evidence>
<feature type="transmembrane region" description="Helical" evidence="12">
    <location>
        <begin position="180"/>
        <end position="201"/>
    </location>
</feature>
<name>A0A178IN96_9BACT</name>
<feature type="transmembrane region" description="Helical" evidence="12">
    <location>
        <begin position="479"/>
        <end position="501"/>
    </location>
</feature>
<dbReference type="InterPro" id="IPR051163">
    <property type="entry name" value="Sodium:Solute_Symporter_SSF"/>
</dbReference>
<dbReference type="PROSITE" id="PS50283">
    <property type="entry name" value="NA_SOLUT_SYMP_3"/>
    <property type="match status" value="1"/>
</dbReference>